<dbReference type="EMBL" id="UGSP01000001">
    <property type="protein sequence ID" value="SUB24213.1"/>
    <property type="molecule type" value="Genomic_DNA"/>
</dbReference>
<reference evidence="1 2" key="1">
    <citation type="submission" date="2018-06" db="EMBL/GenBank/DDBJ databases">
        <authorList>
            <consortium name="Pathogen Informatics"/>
            <person name="Doyle S."/>
        </authorList>
    </citation>
    <scope>NUCLEOTIDE SEQUENCE [LARGE SCALE GENOMIC DNA]</scope>
    <source>
        <strain evidence="2">NCTC 11297</strain>
    </source>
</reference>
<dbReference type="RefSeq" id="WP_172459055.1">
    <property type="nucleotide sequence ID" value="NZ_UGSP01000001.1"/>
</dbReference>
<keyword evidence="2" id="KW-1185">Reference proteome</keyword>
<evidence type="ECO:0000313" key="1">
    <source>
        <dbReference type="EMBL" id="SUB24213.1"/>
    </source>
</evidence>
<dbReference type="AlphaFoldDB" id="A0A379ASZ6"/>
<name>A0A379ASZ6_AVIAV</name>
<accession>A0A379ASZ6</accession>
<proteinExistence type="predicted"/>
<sequence>MKPMTKEEIIEQQRQLAIRFKPWMEDKKKREILTFQRPNGDIVDHYPDGREEVIEYAK</sequence>
<gene>
    <name evidence="1" type="ORF">NCTC11297_01245</name>
</gene>
<dbReference type="GeneID" id="300134319"/>
<organism evidence="1 2">
    <name type="scientific">Avibacterium avium</name>
    <name type="common">Pasteurella avium</name>
    <dbReference type="NCBI Taxonomy" id="751"/>
    <lineage>
        <taxon>Bacteria</taxon>
        <taxon>Pseudomonadati</taxon>
        <taxon>Pseudomonadota</taxon>
        <taxon>Gammaproteobacteria</taxon>
        <taxon>Pasteurellales</taxon>
        <taxon>Pasteurellaceae</taxon>
        <taxon>Avibacterium</taxon>
    </lineage>
</organism>
<evidence type="ECO:0000313" key="2">
    <source>
        <dbReference type="Proteomes" id="UP000255098"/>
    </source>
</evidence>
<dbReference type="Proteomes" id="UP000255098">
    <property type="component" value="Unassembled WGS sequence"/>
</dbReference>
<protein>
    <submittedName>
        <fullName evidence="1">Uncharacterized protein</fullName>
    </submittedName>
</protein>